<dbReference type="InterPro" id="IPR017455">
    <property type="entry name" value="Znf_FYVE-rel"/>
</dbReference>
<comment type="caution">
    <text evidence="14">The sequence shown here is derived from an EMBL/GenBank/DDBJ whole genome shotgun (WGS) entry which is preliminary data.</text>
</comment>
<evidence type="ECO:0000256" key="2">
    <source>
        <dbReference type="ARBA" id="ARBA00022679"/>
    </source>
</evidence>
<feature type="compositionally biased region" description="Basic and acidic residues" evidence="11">
    <location>
        <begin position="1128"/>
        <end position="1141"/>
    </location>
</feature>
<reference evidence="14 15" key="1">
    <citation type="submission" date="2023-08" db="EMBL/GenBank/DDBJ databases">
        <title>Black Yeasts Isolated from many extreme environments.</title>
        <authorList>
            <person name="Coleine C."/>
            <person name="Stajich J.E."/>
            <person name="Selbmann L."/>
        </authorList>
    </citation>
    <scope>NUCLEOTIDE SEQUENCE [LARGE SCALE GENOMIC DNA]</scope>
    <source>
        <strain evidence="14 15">CCFEE 6328</strain>
    </source>
</reference>
<feature type="region of interest" description="Disordered" evidence="11">
    <location>
        <begin position="534"/>
        <end position="569"/>
    </location>
</feature>
<feature type="compositionally biased region" description="Low complexity" evidence="11">
    <location>
        <begin position="1644"/>
        <end position="1656"/>
    </location>
</feature>
<evidence type="ECO:0000313" key="15">
    <source>
        <dbReference type="Proteomes" id="UP001345691"/>
    </source>
</evidence>
<sequence>MTFIKRQALYSNATGTVRAARLTITMPSSQKDNPSPSASSLFLPLGRRTRRDSRSSLSHELDQDALNEALDTIHTAASQSNNLTVFNDYTEPPSAESNQENKTLAGEIQGGITGLYNKLKATVRVTMEHEDHHEEHATAVTAAQLDERASLNLSSGLTSKAHSPKLTPFDSPMPTEQPSQPSKMSSKATSVAKLSVPSTPSIRSPTGPPQQSSHLADPSVTSVNIHAVATGHSRTGSAYEPESPAHDRSMTASGDSDSLRRVFSKTGNESSMSERGSRLFTSPRLSASQRPNAPGPSVSHGRGLSSTSTQSQISHMEPLGSSQHLVLSPLDDRSVVRASSARQDTATHHKHHPSPLDLLGENAVHQPKIPSGNHVRSSDTPTLRSPLSMTSEQKVVEKFGPKISQSKLPGFRASRTSSSDSTAAMSSLRANRDVSVDDSRRNASNSAAQARPVNKSRSKLLSREFWMRDENAKDCFQCGEPFTTFRRKHHCRLCGQIFDNKCTVLIGGVQSGSIGPVRVCKPCESIITYHDDDSSDYSVEDVPVPDSATRPKTPDMNLHNRQRPRFDDDNASITSQSLEAMARTPMMNFPVRRAFEGANRTSAVLEFDTSDRPLPRPSSSRSLKPSHSIGHGHKRHHSKHQHIRNFKAYHEDRVPFQRRTAEHVLKEGKSSAFHRDSIIDPDLAQYLSDDPSSEDEHSINEALSPDKLSRSVPDSDRSAIGGLLAAVRKGRSRIGDRSIAGLLSLGRDNDDASVVSSRNVDALKSSRKRNLSVSSSIHQRTPRSTRERLQIVLPDGHDDNRDSPADSSDARGRSRMIRSASMHGVAAPAMELNRASIQHVHKLLQQLLKDAKIPKASSWEDALVPILLRATDDVDPDVQGGDDIDIRNYVKLKKIPGGRPGDTSYISGLVFTKNVALKSMARSHANPRILIITFALEYARHEQHFLSLDPVIRQEREYLGNLVGRIAALKPDILLAQRNISRLALELLEKANITTIFNVKSGVLEAVSRCTQARVIHSIDRLTSQTDLFGHCDSFEVKTFMAEGRKKTYVYLSGCPPQLGCTIALRGADRQTLAKIKHVTEFMVYVVYNLKLETCLMRDEWALIPSAPTGNSAETVTTPSNRVQRVTMQDKEGSDLSKAADEQTVNTEGRPKAEGDVSNADVISSEKDGHLGPAVRMDSTESVMHIPDDVPVPMFYEDLVIKHETRILSASPFVKFSQPYLLMRARELERRVAYLKRLRDQDLSTEQAMDDRGKSSKFTLIQPEMVHRPLAGASRKVREIIHAVHDAEYDKAAYNYETQKKQWETYLSGNRNLFDPFAHQNIVVLFSLVSTETSVPCSGPDLLAFAFYNEHETEAEFEADCTLGQYVEDLCYRANEECQSDACEKKMHEHHRQYVHGEAQVTVFVQPYPAKMRGYQDVILMWSQCKICGVETTVTPMSTSSWKYSFGKYLELSFWSADLHARAGICPHDLHRDHLRYFGYKDFALRVHYDTIDLLEIIVPRMRITWKVDNDLKFKNEVYTRLEHRITRFMVSVKLRLKHINIDAVLPETADACRAEIEKLEKKANEEHASLIKQIQDRYTNSRYWETIAFNGIIRETQEKVSEWDTVFGDFESKFFPSEKDIRRLATLQLKKIFLDRDVSVTSLTTNEETTTPSAEEVTDEKGDTEEAHFLTNELRRGSKLSPEKTQDVLQSVLEEQSNPPASEEQSSAIPEVTKSEVENLPSVLDGPRNIEDVKHLDLAIASPPQQVIMPGEETAVEDSASLKPTGAIDASSGQSPSASSDQQANERSSDASAAVISVTKSEAADLPFRLIDESTASSTMRRTSDGKSASPVLARAQSQPAGSIALRQNAGQGSSSTLSAINAMNGFGAAHPKLSPSISPLSTESTLQVPEKKFTERLGLAHLKKSSFTKSQSLIPRAVPPRKESRVSNLAKHFEQLSREFERERIRERKQRAARNRQSRIYPLAVSKPIVEVYKDVDEAVDERGDSDDVFGVDELPDEVEKTADTAEGMAQVNVSHEEISSRRASEALVNVTENEADTQVSSHAPSEAEDQSEVDEASEEIYLPDSPEDLLRMSQEDMDLKELPKHERTSLMKMLTNFWAERSSSGWTALEYPLGASEHIFADCDIIVREDEPSSIIAFALESHDYQTMLHDLQSRPARDSVTAEMAAHSNDPQADVMHSLLRKTGTHLKYQFQEGPAKMLCKIFFAEQFDAVRRRCGVADRIVESLSRCAKWDSKGGKTKSVFLKTLDDRFVLKSLSPIETQSFLQFAPNYFQIMSEAFFHELPSVIAKMLGFYQIIIKNPVTGVEFNWFLLLMENLFYDRVPTRIFDLKGSMRNRKINATGEKNEVLLDENMVEFIYESPLFTREHSKKLIRSSVHNDTLFLARQNVMDYSLMVAIDEVRKELVVGIIDCIRTYTWDKKLESWIKDRGFARGGKNRPTVTSPKEYKRRFREAMNRYVLEAPNCWHQIKPAKVERRVLRIEGDKDGDKGENELQILT</sequence>
<feature type="region of interest" description="Disordered" evidence="11">
    <location>
        <begin position="155"/>
        <end position="218"/>
    </location>
</feature>
<dbReference type="InterPro" id="IPR002498">
    <property type="entry name" value="PInositol-4-P-4/5-kinase_core"/>
</dbReference>
<dbReference type="SUPFAM" id="SSF52029">
    <property type="entry name" value="GroEL apical domain-like"/>
    <property type="match status" value="1"/>
</dbReference>
<dbReference type="PROSITE" id="PS51455">
    <property type="entry name" value="PIPK"/>
    <property type="match status" value="1"/>
</dbReference>
<feature type="compositionally biased region" description="Basic and acidic residues" evidence="11">
    <location>
        <begin position="430"/>
        <end position="441"/>
    </location>
</feature>
<keyword evidence="4 10" id="KW-0547">Nucleotide-binding</keyword>
<dbReference type="PANTHER" id="PTHR45748:SF7">
    <property type="entry name" value="1-PHOSPHATIDYLINOSITOL 3-PHOSPHATE 5-KINASE-RELATED"/>
    <property type="match status" value="1"/>
</dbReference>
<feature type="compositionally biased region" description="Polar residues" evidence="11">
    <location>
        <begin position="2035"/>
        <end position="2046"/>
    </location>
</feature>
<keyword evidence="8 10" id="KW-0067">ATP-binding</keyword>
<feature type="region of interest" description="Disordered" evidence="11">
    <location>
        <begin position="1127"/>
        <end position="1157"/>
    </location>
</feature>
<dbReference type="GO" id="GO:0000285">
    <property type="term" value="F:1-phosphatidylinositol-3-phosphate 5-kinase activity"/>
    <property type="evidence" value="ECO:0007669"/>
    <property type="project" value="UniProtKB-EC"/>
</dbReference>
<dbReference type="InterPro" id="IPR027483">
    <property type="entry name" value="PInositol-4-P-4/5-kinase_C_sf"/>
</dbReference>
<feature type="compositionally biased region" description="Low complexity" evidence="11">
    <location>
        <begin position="412"/>
        <end position="427"/>
    </location>
</feature>
<dbReference type="EMBL" id="JAVRRF010000012">
    <property type="protein sequence ID" value="KAK5059411.1"/>
    <property type="molecule type" value="Genomic_DNA"/>
</dbReference>
<gene>
    <name evidence="14" type="primary">MDM12_1</name>
    <name evidence="14" type="ORF">LTR69_006000</name>
</gene>
<evidence type="ECO:0000256" key="9">
    <source>
        <dbReference type="PROSITE-ProRule" id="PRU00091"/>
    </source>
</evidence>
<feature type="region of interest" description="Disordered" evidence="11">
    <location>
        <begin position="232"/>
        <end position="317"/>
    </location>
</feature>
<keyword evidence="2 10" id="KW-0808">Transferase</keyword>
<keyword evidence="5 9" id="KW-0863">Zinc-finger</keyword>
<dbReference type="SMART" id="SM00064">
    <property type="entry name" value="FYVE"/>
    <property type="match status" value="1"/>
</dbReference>
<dbReference type="InterPro" id="IPR027484">
    <property type="entry name" value="PInositol-4-P-5-kinase_N"/>
</dbReference>
<feature type="region of interest" description="Disordered" evidence="11">
    <location>
        <begin position="684"/>
        <end position="717"/>
    </location>
</feature>
<feature type="region of interest" description="Disordered" evidence="11">
    <location>
        <begin position="606"/>
        <end position="642"/>
    </location>
</feature>
<dbReference type="Gene3D" id="3.30.40.10">
    <property type="entry name" value="Zinc/RING finger domain, C3HC4 (zinc finger)"/>
    <property type="match status" value="1"/>
</dbReference>
<evidence type="ECO:0000259" key="12">
    <source>
        <dbReference type="PROSITE" id="PS50178"/>
    </source>
</evidence>
<keyword evidence="15" id="KW-1185">Reference proteome</keyword>
<dbReference type="CDD" id="cd17300">
    <property type="entry name" value="PIPKc_PIKfyve"/>
    <property type="match status" value="1"/>
</dbReference>
<evidence type="ECO:0000256" key="8">
    <source>
        <dbReference type="ARBA" id="ARBA00022840"/>
    </source>
</evidence>
<feature type="region of interest" description="Disordered" evidence="11">
    <location>
        <begin position="1644"/>
        <end position="1664"/>
    </location>
</feature>
<evidence type="ECO:0000256" key="6">
    <source>
        <dbReference type="ARBA" id="ARBA00022777"/>
    </source>
</evidence>
<evidence type="ECO:0000259" key="13">
    <source>
        <dbReference type="PROSITE" id="PS51455"/>
    </source>
</evidence>
<evidence type="ECO:0000256" key="10">
    <source>
        <dbReference type="PROSITE-ProRule" id="PRU00781"/>
    </source>
</evidence>
<feature type="compositionally biased region" description="Basic and acidic residues" evidence="11">
    <location>
        <begin position="784"/>
        <end position="812"/>
    </location>
</feature>
<feature type="region of interest" description="Disordered" evidence="11">
    <location>
        <begin position="335"/>
        <end position="455"/>
    </location>
</feature>
<dbReference type="SMART" id="SM00330">
    <property type="entry name" value="PIPKc"/>
    <property type="match status" value="1"/>
</dbReference>
<dbReference type="Gene3D" id="3.30.800.10">
    <property type="entry name" value="Phosphatidylinositol Phosphate Kinase II Beta"/>
    <property type="match status" value="1"/>
</dbReference>
<feature type="compositionally biased region" description="Basic residues" evidence="11">
    <location>
        <begin position="630"/>
        <end position="642"/>
    </location>
</feature>
<feature type="compositionally biased region" description="Polar residues" evidence="11">
    <location>
        <begin position="174"/>
        <end position="189"/>
    </location>
</feature>
<feature type="region of interest" description="Disordered" evidence="11">
    <location>
        <begin position="1676"/>
        <end position="1714"/>
    </location>
</feature>
<dbReference type="PANTHER" id="PTHR45748">
    <property type="entry name" value="1-PHOSPHATIDYLINOSITOL 3-PHOSPHATE 5-KINASE-RELATED"/>
    <property type="match status" value="1"/>
</dbReference>
<dbReference type="CDD" id="cd03334">
    <property type="entry name" value="Fab1_TCP"/>
    <property type="match status" value="1"/>
</dbReference>
<proteinExistence type="predicted"/>
<feature type="region of interest" description="Disordered" evidence="11">
    <location>
        <begin position="26"/>
        <end position="58"/>
    </location>
</feature>
<feature type="compositionally biased region" description="Low complexity" evidence="11">
    <location>
        <begin position="1771"/>
        <end position="1784"/>
    </location>
</feature>
<evidence type="ECO:0000256" key="3">
    <source>
        <dbReference type="ARBA" id="ARBA00022723"/>
    </source>
</evidence>
<protein>
    <recommendedName>
        <fullName evidence="1">1-phosphatidylinositol-3-phosphate 5-kinase</fullName>
        <ecNumber evidence="1">2.7.1.150</ecNumber>
    </recommendedName>
</protein>
<feature type="compositionally biased region" description="Acidic residues" evidence="11">
    <location>
        <begin position="2049"/>
        <end position="2061"/>
    </location>
</feature>
<dbReference type="Gene3D" id="3.30.810.10">
    <property type="entry name" value="2-Layer Sandwich"/>
    <property type="match status" value="1"/>
</dbReference>
<dbReference type="InterPro" id="IPR027409">
    <property type="entry name" value="GroEL-like_apical_dom_sf"/>
</dbReference>
<dbReference type="InterPro" id="IPR013083">
    <property type="entry name" value="Znf_RING/FYVE/PHD"/>
</dbReference>
<feature type="domain" description="PIPK" evidence="13">
    <location>
        <begin position="2131"/>
        <end position="2461"/>
    </location>
</feature>
<feature type="region of interest" description="Disordered" evidence="11">
    <location>
        <begin position="2035"/>
        <end position="2069"/>
    </location>
</feature>
<feature type="compositionally biased region" description="Polar residues" evidence="11">
    <location>
        <begin position="374"/>
        <end position="393"/>
    </location>
</feature>
<dbReference type="InterPro" id="IPR000306">
    <property type="entry name" value="Znf_FYVE"/>
</dbReference>
<feature type="compositionally biased region" description="Low complexity" evidence="11">
    <location>
        <begin position="34"/>
        <end position="45"/>
    </location>
</feature>
<evidence type="ECO:0000256" key="7">
    <source>
        <dbReference type="ARBA" id="ARBA00022833"/>
    </source>
</evidence>
<feature type="compositionally biased region" description="Basic and acidic residues" evidence="11">
    <location>
        <begin position="1676"/>
        <end position="1687"/>
    </location>
</feature>
<evidence type="ECO:0000256" key="1">
    <source>
        <dbReference type="ARBA" id="ARBA00012009"/>
    </source>
</evidence>
<dbReference type="SUPFAM" id="SSF56104">
    <property type="entry name" value="SAICAR synthase-like"/>
    <property type="match status" value="1"/>
</dbReference>
<accession>A0ABR0JA16</accession>
<feature type="region of interest" description="Disordered" evidence="11">
    <location>
        <begin position="1754"/>
        <end position="1795"/>
    </location>
</feature>
<dbReference type="InterPro" id="IPR002423">
    <property type="entry name" value="Cpn60/GroEL/TCP-1"/>
</dbReference>
<dbReference type="Pfam" id="PF01504">
    <property type="entry name" value="PIP5K"/>
    <property type="match status" value="2"/>
</dbReference>
<feature type="compositionally biased region" description="Polar residues" evidence="11">
    <location>
        <begin position="196"/>
        <end position="218"/>
    </location>
</feature>
<feature type="domain" description="FYVE-type" evidence="12">
    <location>
        <begin position="469"/>
        <end position="528"/>
    </location>
</feature>
<dbReference type="Pfam" id="PF00118">
    <property type="entry name" value="Cpn60_TCP1"/>
    <property type="match status" value="1"/>
</dbReference>
<dbReference type="InterPro" id="IPR011011">
    <property type="entry name" value="Znf_FYVE_PHD"/>
</dbReference>
<dbReference type="Proteomes" id="UP001345691">
    <property type="component" value="Unassembled WGS sequence"/>
</dbReference>
<feature type="region of interest" description="Disordered" evidence="11">
    <location>
        <begin position="764"/>
        <end position="813"/>
    </location>
</feature>
<name>A0ABR0JA16_9EURO</name>
<evidence type="ECO:0000256" key="11">
    <source>
        <dbReference type="SAM" id="MobiDB-lite"/>
    </source>
</evidence>
<dbReference type="PROSITE" id="PS50178">
    <property type="entry name" value="ZF_FYVE"/>
    <property type="match status" value="1"/>
</dbReference>
<evidence type="ECO:0000256" key="5">
    <source>
        <dbReference type="ARBA" id="ARBA00022771"/>
    </source>
</evidence>
<dbReference type="EC" id="2.7.1.150" evidence="1"/>
<dbReference type="SUPFAM" id="SSF57903">
    <property type="entry name" value="FYVE/PHD zinc finger"/>
    <property type="match status" value="1"/>
</dbReference>
<evidence type="ECO:0000313" key="14">
    <source>
        <dbReference type="EMBL" id="KAK5059411.1"/>
    </source>
</evidence>
<feature type="compositionally biased region" description="Polar residues" evidence="11">
    <location>
        <begin position="1688"/>
        <end position="1709"/>
    </location>
</feature>
<evidence type="ECO:0000256" key="4">
    <source>
        <dbReference type="ARBA" id="ARBA00022741"/>
    </source>
</evidence>
<dbReference type="Gene3D" id="3.50.7.10">
    <property type="entry name" value="GroEL"/>
    <property type="match status" value="1"/>
</dbReference>
<feature type="compositionally biased region" description="Polar residues" evidence="11">
    <location>
        <begin position="304"/>
        <end position="317"/>
    </location>
</feature>
<feature type="compositionally biased region" description="Low complexity" evidence="11">
    <location>
        <begin position="442"/>
        <end position="451"/>
    </location>
</feature>
<dbReference type="InterPro" id="IPR044769">
    <property type="entry name" value="PIKfyve_PIPKc"/>
</dbReference>
<keyword evidence="7" id="KW-0862">Zinc</keyword>
<keyword evidence="3" id="KW-0479">Metal-binding</keyword>
<feature type="compositionally biased region" description="Low complexity" evidence="11">
    <location>
        <begin position="617"/>
        <end position="629"/>
    </location>
</feature>
<keyword evidence="6 10" id="KW-0418">Kinase</keyword>
<organism evidence="14 15">
    <name type="scientific">Exophiala sideris</name>
    <dbReference type="NCBI Taxonomy" id="1016849"/>
    <lineage>
        <taxon>Eukaryota</taxon>
        <taxon>Fungi</taxon>
        <taxon>Dikarya</taxon>
        <taxon>Ascomycota</taxon>
        <taxon>Pezizomycotina</taxon>
        <taxon>Eurotiomycetes</taxon>
        <taxon>Chaetothyriomycetidae</taxon>
        <taxon>Chaetothyriales</taxon>
        <taxon>Herpotrichiellaceae</taxon>
        <taxon>Exophiala</taxon>
    </lineage>
</organism>
<feature type="compositionally biased region" description="Basic and acidic residues" evidence="11">
    <location>
        <begin position="707"/>
        <end position="717"/>
    </location>
</feature>
<dbReference type="Pfam" id="PF01363">
    <property type="entry name" value="FYVE"/>
    <property type="match status" value="1"/>
</dbReference>
<feature type="compositionally biased region" description="Polar residues" evidence="11">
    <location>
        <begin position="265"/>
        <end position="291"/>
    </location>
</feature>